<gene>
    <name evidence="1" type="ORF">K788_0002350</name>
</gene>
<dbReference type="KEGG" id="bcai:K788_0002350"/>
<dbReference type="EMBL" id="CP012746">
    <property type="protein sequence ID" value="ALL64844.1"/>
    <property type="molecule type" value="Genomic_DNA"/>
</dbReference>
<dbReference type="Proteomes" id="UP000019146">
    <property type="component" value="Chromosome 1"/>
</dbReference>
<accession>A0A0P0R929</accession>
<evidence type="ECO:0000313" key="1">
    <source>
        <dbReference type="EMBL" id="ALL64844.1"/>
    </source>
</evidence>
<reference evidence="1 2" key="1">
    <citation type="journal article" date="2014" name="Genome Announc.">
        <title>Draft Genome Sequence of the Haloacid-Degrading Burkholderia caribensis Strain MBA4.</title>
        <authorList>
            <person name="Pan Y."/>
            <person name="Kong K.F."/>
            <person name="Tsang J.S."/>
        </authorList>
    </citation>
    <scope>NUCLEOTIDE SEQUENCE [LARGE SCALE GENOMIC DNA]</scope>
    <source>
        <strain evidence="1 2">MBA4</strain>
    </source>
</reference>
<protein>
    <submittedName>
        <fullName evidence="1">Uncharacterized protein</fullName>
    </submittedName>
</protein>
<proteinExistence type="predicted"/>
<name>A0A0P0R929_9BURK</name>
<evidence type="ECO:0000313" key="2">
    <source>
        <dbReference type="Proteomes" id="UP000019146"/>
    </source>
</evidence>
<dbReference type="AlphaFoldDB" id="A0A0P0R929"/>
<organism evidence="1 2">
    <name type="scientific">Paraburkholderia caribensis MBA4</name>
    <dbReference type="NCBI Taxonomy" id="1323664"/>
    <lineage>
        <taxon>Bacteria</taxon>
        <taxon>Pseudomonadati</taxon>
        <taxon>Pseudomonadota</taxon>
        <taxon>Betaproteobacteria</taxon>
        <taxon>Burkholderiales</taxon>
        <taxon>Burkholderiaceae</taxon>
        <taxon>Paraburkholderia</taxon>
    </lineage>
</organism>
<sequence length="42" mass="4748">MSERPGLLFHWLLLLAMGVALESPAKTRRQEATQTNFHPLSV</sequence>